<name>A0ACC1XZD0_MELAZ</name>
<dbReference type="Proteomes" id="UP001164539">
    <property type="component" value="Chromosome 6"/>
</dbReference>
<organism evidence="1 2">
    <name type="scientific">Melia azedarach</name>
    <name type="common">Chinaberry tree</name>
    <dbReference type="NCBI Taxonomy" id="155640"/>
    <lineage>
        <taxon>Eukaryota</taxon>
        <taxon>Viridiplantae</taxon>
        <taxon>Streptophyta</taxon>
        <taxon>Embryophyta</taxon>
        <taxon>Tracheophyta</taxon>
        <taxon>Spermatophyta</taxon>
        <taxon>Magnoliopsida</taxon>
        <taxon>eudicotyledons</taxon>
        <taxon>Gunneridae</taxon>
        <taxon>Pentapetalae</taxon>
        <taxon>rosids</taxon>
        <taxon>malvids</taxon>
        <taxon>Sapindales</taxon>
        <taxon>Meliaceae</taxon>
        <taxon>Melia</taxon>
    </lineage>
</organism>
<proteinExistence type="predicted"/>
<dbReference type="EMBL" id="CM051399">
    <property type="protein sequence ID" value="KAJ4716830.1"/>
    <property type="molecule type" value="Genomic_DNA"/>
</dbReference>
<evidence type="ECO:0000313" key="1">
    <source>
        <dbReference type="EMBL" id="KAJ4716830.1"/>
    </source>
</evidence>
<reference evidence="1 2" key="1">
    <citation type="journal article" date="2023" name="Science">
        <title>Complex scaffold remodeling in plant triterpene biosynthesis.</title>
        <authorList>
            <person name="De La Pena R."/>
            <person name="Hodgson H."/>
            <person name="Liu J.C."/>
            <person name="Stephenson M.J."/>
            <person name="Martin A.C."/>
            <person name="Owen C."/>
            <person name="Harkess A."/>
            <person name="Leebens-Mack J."/>
            <person name="Jimenez L.E."/>
            <person name="Osbourn A."/>
            <person name="Sattely E.S."/>
        </authorList>
    </citation>
    <scope>NUCLEOTIDE SEQUENCE [LARGE SCALE GENOMIC DNA]</scope>
    <source>
        <strain evidence="2">cv. JPN11</strain>
        <tissue evidence="1">Leaf</tissue>
    </source>
</reference>
<protein>
    <submittedName>
        <fullName evidence="1">Nuclear transcription factor Y subunit C-4</fullName>
    </submittedName>
</protein>
<keyword evidence="2" id="KW-1185">Reference proteome</keyword>
<evidence type="ECO:0000313" key="2">
    <source>
        <dbReference type="Proteomes" id="UP001164539"/>
    </source>
</evidence>
<sequence>MEMARGYRAHSQNAMNNFSNGFNHDDTLLVIKLPDPMFLRVISRSLFLAMLMLSLPCIGPILRESSASLLNDDDYDDSGLTNLEFMNLLLQDLSNEGLIKKGDKALLAGFGNLEPWVLCSRFFDDNEIHLVVESDLERLGSIKDGTFNFAFLSSSVDTKIVDHVLKVGGVVVVQLSNDISHTYQKQANYKIEYIRRYSATIVAMRKTGLANDLVDSSPKRRLFQWALEAKKAALKDLEDVLLEPAEKSFSKI</sequence>
<gene>
    <name evidence="1" type="ORF">OWV82_011793</name>
</gene>
<comment type="caution">
    <text evidence="1">The sequence shown here is derived from an EMBL/GenBank/DDBJ whole genome shotgun (WGS) entry which is preliminary data.</text>
</comment>
<accession>A0ACC1XZD0</accession>